<dbReference type="Proteomes" id="UP000515909">
    <property type="component" value="Chromosome"/>
</dbReference>
<evidence type="ECO:0000256" key="1">
    <source>
        <dbReference type="ARBA" id="ARBA00023015"/>
    </source>
</evidence>
<dbReference type="InterPro" id="IPR036388">
    <property type="entry name" value="WH-like_DNA-bd_sf"/>
</dbReference>
<evidence type="ECO:0000256" key="2">
    <source>
        <dbReference type="ARBA" id="ARBA00023125"/>
    </source>
</evidence>
<dbReference type="GO" id="GO:0097367">
    <property type="term" value="F:carbohydrate derivative binding"/>
    <property type="evidence" value="ECO:0007669"/>
    <property type="project" value="InterPro"/>
</dbReference>
<dbReference type="InterPro" id="IPR001347">
    <property type="entry name" value="SIS_dom"/>
</dbReference>
<dbReference type="KEGG" id="cfem:HCR03_00340"/>
<dbReference type="Gene3D" id="3.40.50.10490">
    <property type="entry name" value="Glucose-6-phosphate isomerase like protein, domain 1"/>
    <property type="match status" value="1"/>
</dbReference>
<evidence type="ECO:0000259" key="4">
    <source>
        <dbReference type="PROSITE" id="PS51071"/>
    </source>
</evidence>
<dbReference type="InterPro" id="IPR035472">
    <property type="entry name" value="RpiR-like_SIS"/>
</dbReference>
<dbReference type="GO" id="GO:0003677">
    <property type="term" value="F:DNA binding"/>
    <property type="evidence" value="ECO:0007669"/>
    <property type="project" value="UniProtKB-KW"/>
</dbReference>
<accession>A0A7G8TFR5</accession>
<evidence type="ECO:0000259" key="5">
    <source>
        <dbReference type="PROSITE" id="PS51464"/>
    </source>
</evidence>
<dbReference type="PANTHER" id="PTHR30514">
    <property type="entry name" value="GLUCOKINASE"/>
    <property type="match status" value="1"/>
</dbReference>
<dbReference type="CDD" id="cd05013">
    <property type="entry name" value="SIS_RpiR"/>
    <property type="match status" value="1"/>
</dbReference>
<feature type="domain" description="HTH rpiR-type" evidence="4">
    <location>
        <begin position="5"/>
        <end position="81"/>
    </location>
</feature>
<sequence>MTLDDNIFLRLRGIRNSLTPVERTIEEYVFANKDQIPHLSVKGLAQKSHTSDASVLRFCKTLGYRGYRDFIVAVSAALGSADKTESEYTDIQPGDDLQTIITNVSRNNRKSIEDTMSVIDRDAIGRAVELLRKASRIDFYGIGASGLVCMDAQQKFTRIGKTCFAYTDGHSQLTAASILKSGDVAVLISNSGDTLDILNTLEVAKESKATIIAITRYVKSELANEADLVLNFSTPEITIRSGAMGSRIAMLNIVDILFTGVASANYKNVKALLTKTHNVLAGKHKHLNWDKG</sequence>
<dbReference type="Gene3D" id="1.10.10.10">
    <property type="entry name" value="Winged helix-like DNA-binding domain superfamily/Winged helix DNA-binding domain"/>
    <property type="match status" value="1"/>
</dbReference>
<dbReference type="EMBL" id="CP060286">
    <property type="protein sequence ID" value="QNK42456.1"/>
    <property type="molecule type" value="Genomic_DNA"/>
</dbReference>
<dbReference type="AlphaFoldDB" id="A0A7G8TFR5"/>
<dbReference type="Pfam" id="PF01380">
    <property type="entry name" value="SIS"/>
    <property type="match status" value="1"/>
</dbReference>
<dbReference type="Pfam" id="PF01418">
    <property type="entry name" value="HTH_6"/>
    <property type="match status" value="1"/>
</dbReference>
<dbReference type="SUPFAM" id="SSF46689">
    <property type="entry name" value="Homeodomain-like"/>
    <property type="match status" value="1"/>
</dbReference>
<dbReference type="PROSITE" id="PS51071">
    <property type="entry name" value="HTH_RPIR"/>
    <property type="match status" value="1"/>
</dbReference>
<dbReference type="InterPro" id="IPR046348">
    <property type="entry name" value="SIS_dom_sf"/>
</dbReference>
<dbReference type="GO" id="GO:1901135">
    <property type="term" value="P:carbohydrate derivative metabolic process"/>
    <property type="evidence" value="ECO:0007669"/>
    <property type="project" value="InterPro"/>
</dbReference>
<reference evidence="6 7" key="1">
    <citation type="submission" date="2020-08" db="EMBL/GenBank/DDBJ databases">
        <title>The isolate Caproiciproducens sp. 7D4C2 produces n-caproate at mildly acidic conditions from hexoses: genome and rBOX comparison with related strains and chain-elongating bacteria.</title>
        <authorList>
            <person name="Esquivel-Elizondo S."/>
            <person name="Bagci C."/>
            <person name="Temovska M."/>
            <person name="Jeon B.S."/>
            <person name="Bessarab I."/>
            <person name="Williams R.B.H."/>
            <person name="Huson D.H."/>
            <person name="Angenent L.T."/>
        </authorList>
    </citation>
    <scope>NUCLEOTIDE SEQUENCE [LARGE SCALE GENOMIC DNA]</scope>
    <source>
        <strain evidence="6 7">7D4C2</strain>
    </source>
</reference>
<dbReference type="GO" id="GO:0003700">
    <property type="term" value="F:DNA-binding transcription factor activity"/>
    <property type="evidence" value="ECO:0007669"/>
    <property type="project" value="InterPro"/>
</dbReference>
<name>A0A7G8TFR5_9FIRM</name>
<keyword evidence="2" id="KW-0238">DNA-binding</keyword>
<dbReference type="SUPFAM" id="SSF53697">
    <property type="entry name" value="SIS domain"/>
    <property type="match status" value="1"/>
</dbReference>
<evidence type="ECO:0000313" key="6">
    <source>
        <dbReference type="EMBL" id="QNK42456.1"/>
    </source>
</evidence>
<proteinExistence type="predicted"/>
<keyword evidence="3" id="KW-0804">Transcription</keyword>
<feature type="domain" description="SIS" evidence="5">
    <location>
        <begin position="127"/>
        <end position="267"/>
    </location>
</feature>
<evidence type="ECO:0000313" key="7">
    <source>
        <dbReference type="Proteomes" id="UP000515909"/>
    </source>
</evidence>
<organism evidence="6 7">
    <name type="scientific">Caproicibacter fermentans</name>
    <dbReference type="NCBI Taxonomy" id="2576756"/>
    <lineage>
        <taxon>Bacteria</taxon>
        <taxon>Bacillati</taxon>
        <taxon>Bacillota</taxon>
        <taxon>Clostridia</taxon>
        <taxon>Eubacteriales</taxon>
        <taxon>Acutalibacteraceae</taxon>
        <taxon>Caproicibacter</taxon>
    </lineage>
</organism>
<evidence type="ECO:0000256" key="3">
    <source>
        <dbReference type="ARBA" id="ARBA00023163"/>
    </source>
</evidence>
<gene>
    <name evidence="6" type="ORF">HCR03_00340</name>
</gene>
<dbReference type="InterPro" id="IPR000281">
    <property type="entry name" value="HTH_RpiR"/>
</dbReference>
<dbReference type="PANTHER" id="PTHR30514:SF1">
    <property type="entry name" value="HTH-TYPE TRANSCRIPTIONAL REGULATOR HEXR-RELATED"/>
    <property type="match status" value="1"/>
</dbReference>
<dbReference type="InterPro" id="IPR047640">
    <property type="entry name" value="RpiR-like"/>
</dbReference>
<dbReference type="InterPro" id="IPR009057">
    <property type="entry name" value="Homeodomain-like_sf"/>
</dbReference>
<keyword evidence="1" id="KW-0805">Transcription regulation</keyword>
<protein>
    <submittedName>
        <fullName evidence="6">MurR/RpiR family transcriptional regulator</fullName>
    </submittedName>
</protein>
<dbReference type="PROSITE" id="PS51464">
    <property type="entry name" value="SIS"/>
    <property type="match status" value="1"/>
</dbReference>